<keyword evidence="2" id="KW-0472">Membrane</keyword>
<evidence type="ECO:0000313" key="3">
    <source>
        <dbReference type="EMBL" id="GII24153.1"/>
    </source>
</evidence>
<gene>
    <name evidence="3" type="ORF">Pme01_37500</name>
</gene>
<feature type="transmembrane region" description="Helical" evidence="2">
    <location>
        <begin position="298"/>
        <end position="322"/>
    </location>
</feature>
<feature type="transmembrane region" description="Helical" evidence="2">
    <location>
        <begin position="422"/>
        <end position="440"/>
    </location>
</feature>
<feature type="compositionally biased region" description="Basic and acidic residues" evidence="1">
    <location>
        <begin position="1"/>
        <end position="15"/>
    </location>
</feature>
<keyword evidence="2" id="KW-0812">Transmembrane</keyword>
<feature type="transmembrane region" description="Helical" evidence="2">
    <location>
        <begin position="53"/>
        <end position="76"/>
    </location>
</feature>
<accession>A0A8J3X4V2</accession>
<feature type="transmembrane region" description="Helical" evidence="2">
    <location>
        <begin position="230"/>
        <end position="247"/>
    </location>
</feature>
<organism evidence="3 4">
    <name type="scientific">Planosporangium mesophilum</name>
    <dbReference type="NCBI Taxonomy" id="689768"/>
    <lineage>
        <taxon>Bacteria</taxon>
        <taxon>Bacillati</taxon>
        <taxon>Actinomycetota</taxon>
        <taxon>Actinomycetes</taxon>
        <taxon>Micromonosporales</taxon>
        <taxon>Micromonosporaceae</taxon>
        <taxon>Planosporangium</taxon>
    </lineage>
</organism>
<evidence type="ECO:0008006" key="5">
    <source>
        <dbReference type="Google" id="ProtNLM"/>
    </source>
</evidence>
<feature type="transmembrane region" description="Helical" evidence="2">
    <location>
        <begin position="275"/>
        <end position="291"/>
    </location>
</feature>
<dbReference type="EMBL" id="BOON01000034">
    <property type="protein sequence ID" value="GII24153.1"/>
    <property type="molecule type" value="Genomic_DNA"/>
</dbReference>
<feature type="region of interest" description="Disordered" evidence="1">
    <location>
        <begin position="1"/>
        <end position="24"/>
    </location>
</feature>
<keyword evidence="2" id="KW-1133">Transmembrane helix</keyword>
<dbReference type="AlphaFoldDB" id="A0A8J3X4V2"/>
<keyword evidence="4" id="KW-1185">Reference proteome</keyword>
<name>A0A8J3X4V2_9ACTN</name>
<evidence type="ECO:0000313" key="4">
    <source>
        <dbReference type="Proteomes" id="UP000599074"/>
    </source>
</evidence>
<reference evidence="3" key="1">
    <citation type="submission" date="2021-01" db="EMBL/GenBank/DDBJ databases">
        <title>Whole genome shotgun sequence of Planosporangium mesophilum NBRC 109066.</title>
        <authorList>
            <person name="Komaki H."/>
            <person name="Tamura T."/>
        </authorList>
    </citation>
    <scope>NUCLEOTIDE SEQUENCE</scope>
    <source>
        <strain evidence="3">NBRC 109066</strain>
    </source>
</reference>
<proteinExistence type="predicted"/>
<feature type="transmembrane region" description="Helical" evidence="2">
    <location>
        <begin position="389"/>
        <end position="410"/>
    </location>
</feature>
<feature type="transmembrane region" description="Helical" evidence="2">
    <location>
        <begin position="88"/>
        <end position="108"/>
    </location>
</feature>
<protein>
    <recommendedName>
        <fullName evidence="5">O-antigen ligase domain-containing protein</fullName>
    </recommendedName>
</protein>
<evidence type="ECO:0000256" key="2">
    <source>
        <dbReference type="SAM" id="Phobius"/>
    </source>
</evidence>
<feature type="transmembrane region" description="Helical" evidence="2">
    <location>
        <begin position="157"/>
        <end position="178"/>
    </location>
</feature>
<comment type="caution">
    <text evidence="3">The sequence shown here is derived from an EMBL/GenBank/DDBJ whole genome shotgun (WGS) entry which is preliminary data.</text>
</comment>
<dbReference type="RefSeq" id="WP_205864168.1">
    <property type="nucleotide sequence ID" value="NZ_BOON01000034.1"/>
</dbReference>
<feature type="transmembrane region" description="Helical" evidence="2">
    <location>
        <begin position="128"/>
        <end position="145"/>
    </location>
</feature>
<feature type="transmembrane region" description="Helical" evidence="2">
    <location>
        <begin position="254"/>
        <end position="269"/>
    </location>
</feature>
<evidence type="ECO:0000256" key="1">
    <source>
        <dbReference type="SAM" id="MobiDB-lite"/>
    </source>
</evidence>
<sequence length="469" mass="50569">MTVVHDRPLDRHDAPDVVASGDTRDHDFGDAVPTRATALPSWPVTALLAAYPIWWALGLGVLIFPLLAVPMVYLLVRQRRRVTLPPGFGLWLLFLAIVVISTAALGANPAGTVPGTVGGRLVGVGYRFVSYLALTVLLVYLGNVDRARLPQHRLVRLLAWLFVVTVAGGLLGVFAGRFEFNSAIELLLPHHWRENSFVRSLVHPASAQVMDLLGAERPRPAAPWGYTNTWGNNVCLLVVWFVVWALAGRRSRRLFGLACLAVAVVPVVHSLNRGLWIGLGVIVGYVALRLARHGRVAALCAVGVAATLLAGALVFTPLGGIVDQRLNNGRSNGVRMYLTDRSLQGLSESPLIGFGSTRSTQGGRNSITVGESANCKRCGNFTVGGNGQLWQLLFAHGLLGTAAYLGFLLYGLWRFRTDTSPIGLAAGAAIVSTFAAMLWYNALVTPLAFTFCAFALLWRNAEVRQVAAR</sequence>
<dbReference type="Proteomes" id="UP000599074">
    <property type="component" value="Unassembled WGS sequence"/>
</dbReference>